<evidence type="ECO:0008006" key="4">
    <source>
        <dbReference type="Google" id="ProtNLM"/>
    </source>
</evidence>
<feature type="signal peptide" evidence="1">
    <location>
        <begin position="1"/>
        <end position="15"/>
    </location>
</feature>
<keyword evidence="1" id="KW-0732">Signal</keyword>
<proteinExistence type="predicted"/>
<feature type="chain" id="PRO_5046444630" description="UrcA family protein" evidence="1">
    <location>
        <begin position="16"/>
        <end position="79"/>
    </location>
</feature>
<reference evidence="2 3" key="1">
    <citation type="submission" date="2019-12" db="EMBL/GenBank/DDBJ databases">
        <title>Complete Genome Sequence of a Quorum-Sensing Bacterium,Rhodobacteraceae bacterium C31, Isolated from a marine microalgae symbiotic bacteria.</title>
        <authorList>
            <person name="Zhang Y."/>
        </authorList>
    </citation>
    <scope>NUCLEOTIDE SEQUENCE [LARGE SCALE GENOMIC DNA]</scope>
    <source>
        <strain evidence="2 3">C31</strain>
    </source>
</reference>
<name>A0ABX7FD91_9RHOB</name>
<protein>
    <recommendedName>
        <fullName evidence="4">UrcA family protein</fullName>
    </recommendedName>
</protein>
<keyword evidence="3" id="KW-1185">Reference proteome</keyword>
<dbReference type="RefSeq" id="WP_023851810.1">
    <property type="nucleotide sequence ID" value="NZ_CP047166.1"/>
</dbReference>
<dbReference type="EMBL" id="CP047166">
    <property type="protein sequence ID" value="QRF67332.1"/>
    <property type="molecule type" value="Genomic_DNA"/>
</dbReference>
<organism evidence="2 3">
    <name type="scientific">Ponticoccus alexandrii</name>
    <dbReference type="NCBI Taxonomy" id="1943633"/>
    <lineage>
        <taxon>Bacteria</taxon>
        <taxon>Pseudomonadati</taxon>
        <taxon>Pseudomonadota</taxon>
        <taxon>Alphaproteobacteria</taxon>
        <taxon>Rhodobacterales</taxon>
        <taxon>Roseobacteraceae</taxon>
        <taxon>Ponticoccus</taxon>
    </lineage>
</organism>
<sequence length="79" mass="8344">MVRTAVILTAVMAVAAPLAALQADRERATEVITIEVAPQDLDRCRETLAQVLAPQTGQADLQQVDASALPMAVCVVNET</sequence>
<evidence type="ECO:0000313" key="3">
    <source>
        <dbReference type="Proteomes" id="UP000596387"/>
    </source>
</evidence>
<evidence type="ECO:0000313" key="2">
    <source>
        <dbReference type="EMBL" id="QRF67332.1"/>
    </source>
</evidence>
<accession>A0ABX7FD91</accession>
<gene>
    <name evidence="2" type="ORF">GQA70_14040</name>
</gene>
<evidence type="ECO:0000256" key="1">
    <source>
        <dbReference type="SAM" id="SignalP"/>
    </source>
</evidence>
<dbReference type="Proteomes" id="UP000596387">
    <property type="component" value="Chromosome"/>
</dbReference>